<evidence type="ECO:0000256" key="3">
    <source>
        <dbReference type="ARBA" id="ARBA00018886"/>
    </source>
</evidence>
<dbReference type="STRING" id="1408157.A0A1J7J1T6"/>
<name>A0A1J7J1T6_9PEZI</name>
<dbReference type="InterPro" id="IPR012259">
    <property type="entry name" value="DHFR"/>
</dbReference>
<sequence length="208" mass="22880">MLPLELTLVLAATRDMGIGLNGALPWTGLKKEMAYFARVTKRLPPHVQPPALNAVIMGRKTWDSIPPRFRPLKGRLNVVISRSFAAPPTLPQNADAEPVRAGSLEQAVEFLRAKSERGEVGRVFVIGGAQIYDAALKLGAGRVLLTRVMREFECDTHFGLRLGEGEAGDGWVKRDKGELDAWTGEEVPGGVQVEGGTEYEFQMWERVD</sequence>
<dbReference type="GO" id="GO:0006730">
    <property type="term" value="P:one-carbon metabolic process"/>
    <property type="evidence" value="ECO:0007669"/>
    <property type="project" value="UniProtKB-KW"/>
</dbReference>
<dbReference type="GO" id="GO:0046655">
    <property type="term" value="P:folic acid metabolic process"/>
    <property type="evidence" value="ECO:0007669"/>
    <property type="project" value="TreeGrafter"/>
</dbReference>
<dbReference type="PROSITE" id="PS51330">
    <property type="entry name" value="DHFR_2"/>
    <property type="match status" value="1"/>
</dbReference>
<keyword evidence="10" id="KW-1185">Reference proteome</keyword>
<evidence type="ECO:0000313" key="9">
    <source>
        <dbReference type="EMBL" id="OIW33445.1"/>
    </source>
</evidence>
<evidence type="ECO:0000256" key="5">
    <source>
        <dbReference type="ARBA" id="ARBA00022857"/>
    </source>
</evidence>
<dbReference type="EMBL" id="KV875094">
    <property type="protein sequence ID" value="OIW33445.1"/>
    <property type="molecule type" value="Genomic_DNA"/>
</dbReference>
<dbReference type="OrthoDB" id="414698at2759"/>
<dbReference type="PANTHER" id="PTHR48069">
    <property type="entry name" value="DIHYDROFOLATE REDUCTASE"/>
    <property type="match status" value="1"/>
</dbReference>
<dbReference type="Gene3D" id="3.40.430.10">
    <property type="entry name" value="Dihydrofolate Reductase, subunit A"/>
    <property type="match status" value="1"/>
</dbReference>
<dbReference type="PROSITE" id="PS00075">
    <property type="entry name" value="DHFR_1"/>
    <property type="match status" value="1"/>
</dbReference>
<evidence type="ECO:0000313" key="10">
    <source>
        <dbReference type="Proteomes" id="UP000182658"/>
    </source>
</evidence>
<dbReference type="SUPFAM" id="SSF53597">
    <property type="entry name" value="Dihydrofolate reductase-like"/>
    <property type="match status" value="1"/>
</dbReference>
<dbReference type="GO" id="GO:0046452">
    <property type="term" value="P:dihydrofolate metabolic process"/>
    <property type="evidence" value="ECO:0007669"/>
    <property type="project" value="TreeGrafter"/>
</dbReference>
<evidence type="ECO:0000256" key="7">
    <source>
        <dbReference type="RuleBase" id="RU004474"/>
    </source>
</evidence>
<protein>
    <recommendedName>
        <fullName evidence="3">Dihydrofolate reductase</fullName>
        <ecNumber evidence="2">1.5.1.3</ecNumber>
    </recommendedName>
</protein>
<dbReference type="AlphaFoldDB" id="A0A1J7J1T6"/>
<keyword evidence="6" id="KW-0560">Oxidoreductase</keyword>
<dbReference type="InParanoid" id="A0A1J7J1T6"/>
<evidence type="ECO:0000259" key="8">
    <source>
        <dbReference type="PROSITE" id="PS51330"/>
    </source>
</evidence>
<accession>A0A1J7J1T6</accession>
<feature type="domain" description="DHFR" evidence="8">
    <location>
        <begin position="5"/>
        <end position="206"/>
    </location>
</feature>
<dbReference type="Pfam" id="PF00186">
    <property type="entry name" value="DHFR_1"/>
    <property type="match status" value="1"/>
</dbReference>
<evidence type="ECO:0000256" key="4">
    <source>
        <dbReference type="ARBA" id="ARBA00022563"/>
    </source>
</evidence>
<evidence type="ECO:0000256" key="6">
    <source>
        <dbReference type="ARBA" id="ARBA00023002"/>
    </source>
</evidence>
<dbReference type="CDD" id="cd00209">
    <property type="entry name" value="DHFR"/>
    <property type="match status" value="1"/>
</dbReference>
<proteinExistence type="inferred from homology"/>
<evidence type="ECO:0000256" key="1">
    <source>
        <dbReference type="ARBA" id="ARBA00004903"/>
    </source>
</evidence>
<dbReference type="EC" id="1.5.1.3" evidence="2"/>
<keyword evidence="5" id="KW-0521">NADP</keyword>
<dbReference type="GO" id="GO:0005739">
    <property type="term" value="C:mitochondrion"/>
    <property type="evidence" value="ECO:0007669"/>
    <property type="project" value="TreeGrafter"/>
</dbReference>
<dbReference type="GO" id="GO:0046654">
    <property type="term" value="P:tetrahydrofolate biosynthetic process"/>
    <property type="evidence" value="ECO:0007669"/>
    <property type="project" value="UniProtKB-UniPathway"/>
</dbReference>
<dbReference type="UniPathway" id="UPA00077">
    <property type="reaction ID" value="UER00158"/>
</dbReference>
<reference evidence="9 10" key="1">
    <citation type="submission" date="2016-10" db="EMBL/GenBank/DDBJ databases">
        <title>Draft genome sequence of Coniochaeta ligniaria NRRL30616, a lignocellulolytic fungus for bioabatement of inhibitors in plant biomass hydrolysates.</title>
        <authorList>
            <consortium name="DOE Joint Genome Institute"/>
            <person name="Jimenez D.J."/>
            <person name="Hector R.E."/>
            <person name="Riley R."/>
            <person name="Sun H."/>
            <person name="Grigoriev I.V."/>
            <person name="Van Elsas J.D."/>
            <person name="Nichols N.N."/>
        </authorList>
    </citation>
    <scope>NUCLEOTIDE SEQUENCE [LARGE SCALE GENOMIC DNA]</scope>
    <source>
        <strain evidence="9 10">NRRL 30616</strain>
    </source>
</reference>
<comment type="pathway">
    <text evidence="1">Cofactor biosynthesis; tetrahydrofolate biosynthesis; 5,6,7,8-tetrahydrofolate from 7,8-dihydrofolate: step 1/1.</text>
</comment>
<dbReference type="PANTHER" id="PTHR48069:SF3">
    <property type="entry name" value="DIHYDROFOLATE REDUCTASE"/>
    <property type="match status" value="1"/>
</dbReference>
<dbReference type="Proteomes" id="UP000182658">
    <property type="component" value="Unassembled WGS sequence"/>
</dbReference>
<dbReference type="FunCoup" id="A0A1J7J1T6">
    <property type="interactions" value="447"/>
</dbReference>
<dbReference type="InterPro" id="IPR001796">
    <property type="entry name" value="DHFR_dom"/>
</dbReference>
<keyword evidence="4" id="KW-0554">One-carbon metabolism</keyword>
<dbReference type="GO" id="GO:0004146">
    <property type="term" value="F:dihydrofolate reductase activity"/>
    <property type="evidence" value="ECO:0007669"/>
    <property type="project" value="UniProtKB-EC"/>
</dbReference>
<dbReference type="InterPro" id="IPR024072">
    <property type="entry name" value="DHFR-like_dom_sf"/>
</dbReference>
<dbReference type="PRINTS" id="PR00070">
    <property type="entry name" value="DHFR"/>
</dbReference>
<evidence type="ECO:0000256" key="2">
    <source>
        <dbReference type="ARBA" id="ARBA00012856"/>
    </source>
</evidence>
<organism evidence="9 10">
    <name type="scientific">Coniochaeta ligniaria NRRL 30616</name>
    <dbReference type="NCBI Taxonomy" id="1408157"/>
    <lineage>
        <taxon>Eukaryota</taxon>
        <taxon>Fungi</taxon>
        <taxon>Dikarya</taxon>
        <taxon>Ascomycota</taxon>
        <taxon>Pezizomycotina</taxon>
        <taxon>Sordariomycetes</taxon>
        <taxon>Sordariomycetidae</taxon>
        <taxon>Coniochaetales</taxon>
        <taxon>Coniochaetaceae</taxon>
        <taxon>Coniochaeta</taxon>
    </lineage>
</organism>
<dbReference type="GO" id="GO:0050661">
    <property type="term" value="F:NADP binding"/>
    <property type="evidence" value="ECO:0007669"/>
    <property type="project" value="InterPro"/>
</dbReference>
<dbReference type="InterPro" id="IPR017925">
    <property type="entry name" value="DHFR_CS"/>
</dbReference>
<gene>
    <name evidence="9" type="ORF">CONLIGDRAFT_178542</name>
</gene>
<comment type="similarity">
    <text evidence="7">Belongs to the dihydrofolate reductase family.</text>
</comment>